<evidence type="ECO:0000313" key="3">
    <source>
        <dbReference type="EMBL" id="KAH0569476.1"/>
    </source>
</evidence>
<dbReference type="GO" id="GO:0003677">
    <property type="term" value="F:DNA binding"/>
    <property type="evidence" value="ECO:0007669"/>
    <property type="project" value="UniProtKB-KW"/>
</dbReference>
<organism evidence="2">
    <name type="scientific">Spironucleus salmonicida</name>
    <dbReference type="NCBI Taxonomy" id="348837"/>
    <lineage>
        <taxon>Eukaryota</taxon>
        <taxon>Metamonada</taxon>
        <taxon>Diplomonadida</taxon>
        <taxon>Hexamitidae</taxon>
        <taxon>Hexamitinae</taxon>
        <taxon>Spironucleus</taxon>
    </lineage>
</organism>
<reference evidence="2 3" key="1">
    <citation type="journal article" date="2014" name="PLoS Genet.">
        <title>The Genome of Spironucleus salmonicida Highlights a Fish Pathogen Adapted to Fluctuating Environments.</title>
        <authorList>
            <person name="Xu F."/>
            <person name="Jerlstrom-Hultqvist J."/>
            <person name="Einarsson E."/>
            <person name="Astvaldsson A."/>
            <person name="Svard S.G."/>
            <person name="Andersson J.O."/>
        </authorList>
    </citation>
    <scope>NUCLEOTIDE SEQUENCE</scope>
    <source>
        <strain evidence="3">ATCC 50377</strain>
    </source>
</reference>
<dbReference type="SUPFAM" id="SSF46689">
    <property type="entry name" value="Homeodomain-like"/>
    <property type="match status" value="1"/>
</dbReference>
<dbReference type="InterPro" id="IPR001005">
    <property type="entry name" value="SANT/Myb"/>
</dbReference>
<sequence length="80" mass="9728">MTNFHWTESKKNILLEAVNTYGNQWVIIQKLYFSQLTVNQIMFKFYYLKKRIENSSEYNNDIKQFIVKEGNVEKLRDTNQ</sequence>
<dbReference type="InterPro" id="IPR009057">
    <property type="entry name" value="Homeodomain-like_sf"/>
</dbReference>
<evidence type="ECO:0000313" key="2">
    <source>
        <dbReference type="EMBL" id="EST43198.1"/>
    </source>
</evidence>
<keyword evidence="4" id="KW-1185">Reference proteome</keyword>
<protein>
    <submittedName>
        <fullName evidence="2">Myb-like DNA-binding domain-containing protein</fullName>
    </submittedName>
</protein>
<keyword evidence="2" id="KW-0238">DNA-binding</keyword>
<name>V6LG04_9EUKA</name>
<evidence type="ECO:0000313" key="4">
    <source>
        <dbReference type="Proteomes" id="UP000018208"/>
    </source>
</evidence>
<dbReference type="Pfam" id="PF00249">
    <property type="entry name" value="Myb_DNA-binding"/>
    <property type="match status" value="1"/>
</dbReference>
<dbReference type="EMBL" id="AUWU02000009">
    <property type="protein sequence ID" value="KAH0569476.1"/>
    <property type="molecule type" value="Genomic_DNA"/>
</dbReference>
<dbReference type="VEuPathDB" id="GiardiaDB:SS50377_28425"/>
<dbReference type="Proteomes" id="UP000018208">
    <property type="component" value="Unassembled WGS sequence"/>
</dbReference>
<proteinExistence type="predicted"/>
<feature type="domain" description="Myb-like" evidence="1">
    <location>
        <begin position="6"/>
        <end position="48"/>
    </location>
</feature>
<gene>
    <name evidence="2" type="ORF">SS50377_17139</name>
    <name evidence="3" type="ORF">SS50377_28425</name>
</gene>
<dbReference type="AlphaFoldDB" id="V6LG04"/>
<reference evidence="3" key="2">
    <citation type="submission" date="2020-12" db="EMBL/GenBank/DDBJ databases">
        <title>New Spironucleus salmonicida genome in near-complete chromosomes.</title>
        <authorList>
            <person name="Xu F."/>
            <person name="Kurt Z."/>
            <person name="Jimenez-Gonzalez A."/>
            <person name="Astvaldsson A."/>
            <person name="Andersson J.O."/>
            <person name="Svard S.G."/>
        </authorList>
    </citation>
    <scope>NUCLEOTIDE SEQUENCE</scope>
    <source>
        <strain evidence="3">ATCC 50377</strain>
    </source>
</reference>
<dbReference type="OrthoDB" id="10258692at2759"/>
<dbReference type="CDD" id="cd00167">
    <property type="entry name" value="SANT"/>
    <property type="match status" value="1"/>
</dbReference>
<evidence type="ECO:0000259" key="1">
    <source>
        <dbReference type="Pfam" id="PF00249"/>
    </source>
</evidence>
<dbReference type="Gene3D" id="1.10.10.60">
    <property type="entry name" value="Homeodomain-like"/>
    <property type="match status" value="1"/>
</dbReference>
<accession>V6LG04</accession>
<dbReference type="EMBL" id="KI546141">
    <property type="protein sequence ID" value="EST43198.1"/>
    <property type="molecule type" value="Genomic_DNA"/>
</dbReference>